<dbReference type="AlphaFoldDB" id="A0A429XV83"/>
<feature type="signal peptide" evidence="1">
    <location>
        <begin position="1"/>
        <end position="26"/>
    </location>
</feature>
<proteinExistence type="predicted"/>
<dbReference type="OrthoDB" id="7431909at2"/>
<feature type="chain" id="PRO_5019329897" description="Tetratricopeptide repeat protein" evidence="1">
    <location>
        <begin position="27"/>
        <end position="886"/>
    </location>
</feature>
<keyword evidence="3" id="KW-1185">Reference proteome</keyword>
<evidence type="ECO:0000313" key="3">
    <source>
        <dbReference type="Proteomes" id="UP000279470"/>
    </source>
</evidence>
<evidence type="ECO:0000313" key="2">
    <source>
        <dbReference type="EMBL" id="RST72186.1"/>
    </source>
</evidence>
<protein>
    <recommendedName>
        <fullName evidence="4">Tetratricopeptide repeat protein</fullName>
    </recommendedName>
</protein>
<keyword evidence="1" id="KW-0732">Signal</keyword>
<dbReference type="EMBL" id="RXFM01000003">
    <property type="protein sequence ID" value="RST72186.1"/>
    <property type="molecule type" value="Genomic_DNA"/>
</dbReference>
<dbReference type="Proteomes" id="UP000279470">
    <property type="component" value="Unassembled WGS sequence"/>
</dbReference>
<evidence type="ECO:0008006" key="4">
    <source>
        <dbReference type="Google" id="ProtNLM"/>
    </source>
</evidence>
<reference evidence="3" key="1">
    <citation type="submission" date="2018-11" db="EMBL/GenBank/DDBJ databases">
        <title>Phylogenetic, genomic, and biogeographic characterization of a novel and ubiquitous marine invertebrate-associated Rickettsiales parasite, Candidatus Marinoinvertebrata rohwerii, gen. nov., sp. nov.</title>
        <authorList>
            <person name="Klinges J.G."/>
            <person name="Rosales S.M."/>
            <person name="Mcminds R."/>
            <person name="Shaver E.C."/>
            <person name="Shantz A."/>
            <person name="Peters E.C."/>
            <person name="Burkepile D.E."/>
            <person name="Silliman B.R."/>
            <person name="Vega Thurber R.L."/>
        </authorList>
    </citation>
    <scope>NUCLEOTIDE SEQUENCE [LARGE SCALE GENOMIC DNA]</scope>
    <source>
        <strain evidence="3">a_cerv_44</strain>
    </source>
</reference>
<organism evidence="2 3">
    <name type="scientific">Candidatus Aquarickettsia rohweri</name>
    <dbReference type="NCBI Taxonomy" id="2602574"/>
    <lineage>
        <taxon>Bacteria</taxon>
        <taxon>Pseudomonadati</taxon>
        <taxon>Pseudomonadota</taxon>
        <taxon>Alphaproteobacteria</taxon>
        <taxon>Rickettsiales</taxon>
        <taxon>Candidatus Midichloriaceae</taxon>
        <taxon>Candidatus Aquarickettsia</taxon>
    </lineage>
</organism>
<sequence length="886" mass="103552">MKLKTFRIILLTLIILFSLEFNVALADDSTGPYNLLQHLKNIPKKKVKAKKVKKITSNIKKIELDNSKSKIKTHKFIPKRLDVVLNQNIENTKIIFPWDETVNIASYIKNDYLYVIFDKYVPVNVKILNEYVNKHVIDHALVDDFYHYKIGDDSLAIVFKLVEKKINHQYFLIYKDMNSFIIKIFPQKVKSKIINFVSKPFEEPTSKIEFDIENLKTGKIISFIDPLNKGKITVLTTNSYQYGIKNEFTFVDLDVLPSIQGVAISEKSSELLFNKNDNLFWITSKNGLNISSKYGSSLINSIFQTPGFTKLKKFKSEDCILCIKPYRKGLEEYINDQKLIQSEIYNSSVDEKYNFRINLALLNLANGYYPESTSQLKFSIYNNPLLANKYDFLLVYAVSNVMSNRFDKAYELISKIDISSVPTKNLKEVRFWNDIINLLNNKPQKISGSLIEIFSDNNSAFLKNYPENIFIKIKLFELRLLIKNKYFNAAKDIIKNLSKINLTRENLAEFYYEQANLQKLAENNNDVIKLLTNCKNIDGSFYFSPKCEYELIDLEIKNKKISIKEGIEQLLYLDFKIRNSEFEITVLKRTAELYYMVDDYINALLTWQTIIEYFHNSFEALEAKEKMTTTFISIFLSEVGDKYDAFQKVAIFDEFSYLNLIGNIGDKIALKLVNYLIDLDLLDGASKILDHQYKYRLNGYEKEQVLNKLLNVYLELRKPEKVVELINESLLKNYPDQIKIARTHIYAQALFEVNDDDKAIKVLDGDLSSSADVIRSNIYWKQKKWHLFNDNSEPYIYSLMKNNKLLTIEDANKILRQSVSYAYLDRKKLLSNLYNQFKNRLRVKHDKILNIIHLLVKLQNTKNSKKIVDSQDIQNIINDVYNQITH</sequence>
<gene>
    <name evidence="2" type="ORF">EIC27_00380</name>
</gene>
<accession>A0A429XV83</accession>
<name>A0A429XV83_9RICK</name>
<comment type="caution">
    <text evidence="2">The sequence shown here is derived from an EMBL/GenBank/DDBJ whole genome shotgun (WGS) entry which is preliminary data.</text>
</comment>
<evidence type="ECO:0000256" key="1">
    <source>
        <dbReference type="SAM" id="SignalP"/>
    </source>
</evidence>